<proteinExistence type="predicted"/>
<evidence type="ECO:0000313" key="3">
    <source>
        <dbReference type="EnsemblFungi" id="MAPG_05542T0"/>
    </source>
</evidence>
<protein>
    <submittedName>
        <fullName evidence="2 3">Uncharacterized protein</fullName>
    </submittedName>
</protein>
<reference evidence="2" key="3">
    <citation type="submission" date="2011-03" db="EMBL/GenBank/DDBJ databases">
        <title>Annotation of Magnaporthe poae ATCC 64411.</title>
        <authorList>
            <person name="Ma L.-J."/>
            <person name="Dead R."/>
            <person name="Young S.K."/>
            <person name="Zeng Q."/>
            <person name="Gargeya S."/>
            <person name="Fitzgerald M."/>
            <person name="Haas B."/>
            <person name="Abouelleil A."/>
            <person name="Alvarado L."/>
            <person name="Arachchi H.M."/>
            <person name="Berlin A."/>
            <person name="Brown A."/>
            <person name="Chapman S.B."/>
            <person name="Chen Z."/>
            <person name="Dunbar C."/>
            <person name="Freedman E."/>
            <person name="Gearin G."/>
            <person name="Gellesch M."/>
            <person name="Goldberg J."/>
            <person name="Griggs A."/>
            <person name="Gujja S."/>
            <person name="Heiman D."/>
            <person name="Howarth C."/>
            <person name="Larson L."/>
            <person name="Lui A."/>
            <person name="MacDonald P.J.P."/>
            <person name="Mehta T."/>
            <person name="Montmayeur A."/>
            <person name="Murphy C."/>
            <person name="Neiman D."/>
            <person name="Pearson M."/>
            <person name="Priest M."/>
            <person name="Roberts A."/>
            <person name="Saif S."/>
            <person name="Shea T."/>
            <person name="Shenoy N."/>
            <person name="Sisk P."/>
            <person name="Stolte C."/>
            <person name="Sykes S."/>
            <person name="Yandava C."/>
            <person name="Wortman J."/>
            <person name="Nusbaum C."/>
            <person name="Birren B."/>
        </authorList>
    </citation>
    <scope>NUCLEOTIDE SEQUENCE</scope>
    <source>
        <strain evidence="2">ATCC 64411</strain>
    </source>
</reference>
<reference evidence="4" key="2">
    <citation type="submission" date="2010-05" db="EMBL/GenBank/DDBJ databases">
        <title>The genome sequence of Magnaporthe poae strain ATCC 64411.</title>
        <authorList>
            <person name="Ma L.-J."/>
            <person name="Dead R."/>
            <person name="Young S."/>
            <person name="Zeng Q."/>
            <person name="Koehrsen M."/>
            <person name="Alvarado L."/>
            <person name="Berlin A."/>
            <person name="Chapman S.B."/>
            <person name="Chen Z."/>
            <person name="Freedman E."/>
            <person name="Gellesch M."/>
            <person name="Goldberg J."/>
            <person name="Griggs A."/>
            <person name="Gujja S."/>
            <person name="Heilman E.R."/>
            <person name="Heiman D."/>
            <person name="Hepburn T."/>
            <person name="Howarth C."/>
            <person name="Jen D."/>
            <person name="Larson L."/>
            <person name="Mehta T."/>
            <person name="Neiman D."/>
            <person name="Pearson M."/>
            <person name="Roberts A."/>
            <person name="Saif S."/>
            <person name="Shea T."/>
            <person name="Shenoy N."/>
            <person name="Sisk P."/>
            <person name="Stolte C."/>
            <person name="Sykes S."/>
            <person name="Walk T."/>
            <person name="White J."/>
            <person name="Yandava C."/>
            <person name="Haas B."/>
            <person name="Nusbaum C."/>
            <person name="Birren B."/>
        </authorList>
    </citation>
    <scope>NUCLEOTIDE SEQUENCE [LARGE SCALE GENOMIC DNA]</scope>
    <source>
        <strain evidence="4">ATCC 64411 / 73-15</strain>
    </source>
</reference>
<organism evidence="3 4">
    <name type="scientific">Magnaporthiopsis poae (strain ATCC 64411 / 73-15)</name>
    <name type="common">Kentucky bluegrass fungus</name>
    <name type="synonym">Magnaporthe poae</name>
    <dbReference type="NCBI Taxonomy" id="644358"/>
    <lineage>
        <taxon>Eukaryota</taxon>
        <taxon>Fungi</taxon>
        <taxon>Dikarya</taxon>
        <taxon>Ascomycota</taxon>
        <taxon>Pezizomycotina</taxon>
        <taxon>Sordariomycetes</taxon>
        <taxon>Sordariomycetidae</taxon>
        <taxon>Magnaporthales</taxon>
        <taxon>Magnaporthaceae</taxon>
        <taxon>Magnaporthiopsis</taxon>
    </lineage>
</organism>
<dbReference type="EMBL" id="ADBL01001322">
    <property type="status" value="NOT_ANNOTATED_CDS"/>
    <property type="molecule type" value="Genomic_DNA"/>
</dbReference>
<gene>
    <name evidence="2" type="ORF">MAPG_05542</name>
</gene>
<accession>A0A0C4DZN6</accession>
<reference evidence="2" key="1">
    <citation type="submission" date="2010-05" db="EMBL/GenBank/DDBJ databases">
        <title>The Genome Sequence of Magnaporthe poae strain ATCC 64411.</title>
        <authorList>
            <consortium name="The Broad Institute Genome Sequencing Platform"/>
            <consortium name="Broad Institute Genome Sequencing Center for Infectious Disease"/>
            <person name="Ma L.-J."/>
            <person name="Dead R."/>
            <person name="Young S."/>
            <person name="Zeng Q."/>
            <person name="Koehrsen M."/>
            <person name="Alvarado L."/>
            <person name="Berlin A."/>
            <person name="Chapman S.B."/>
            <person name="Chen Z."/>
            <person name="Freedman E."/>
            <person name="Gellesch M."/>
            <person name="Goldberg J."/>
            <person name="Griggs A."/>
            <person name="Gujja S."/>
            <person name="Heilman E.R."/>
            <person name="Heiman D."/>
            <person name="Hepburn T."/>
            <person name="Howarth C."/>
            <person name="Jen D."/>
            <person name="Larson L."/>
            <person name="Mehta T."/>
            <person name="Neiman D."/>
            <person name="Pearson M."/>
            <person name="Roberts A."/>
            <person name="Saif S."/>
            <person name="Shea T."/>
            <person name="Shenoy N."/>
            <person name="Sisk P."/>
            <person name="Stolte C."/>
            <person name="Sykes S."/>
            <person name="Walk T."/>
            <person name="White J."/>
            <person name="Yandava C."/>
            <person name="Haas B."/>
            <person name="Nusbaum C."/>
            <person name="Birren B."/>
        </authorList>
    </citation>
    <scope>NUCLEOTIDE SEQUENCE</scope>
    <source>
        <strain evidence="2">ATCC 64411</strain>
    </source>
</reference>
<dbReference type="VEuPathDB" id="FungiDB:MAPG_05542"/>
<dbReference type="EnsemblFungi" id="MAPG_05542T0">
    <property type="protein sequence ID" value="MAPG_05542T0"/>
    <property type="gene ID" value="MAPG_05542"/>
</dbReference>
<evidence type="ECO:0000256" key="1">
    <source>
        <dbReference type="SAM" id="MobiDB-lite"/>
    </source>
</evidence>
<keyword evidence="4" id="KW-1185">Reference proteome</keyword>
<dbReference type="EMBL" id="GL876969">
    <property type="protein sequence ID" value="KLU86530.1"/>
    <property type="molecule type" value="Genomic_DNA"/>
</dbReference>
<name>A0A0C4DZN6_MAGP6</name>
<evidence type="ECO:0000313" key="4">
    <source>
        <dbReference type="Proteomes" id="UP000011715"/>
    </source>
</evidence>
<dbReference type="Proteomes" id="UP000011715">
    <property type="component" value="Unassembled WGS sequence"/>
</dbReference>
<feature type="region of interest" description="Disordered" evidence="1">
    <location>
        <begin position="144"/>
        <end position="164"/>
    </location>
</feature>
<sequence length="209" mass="22017">MLVTGHCSMRYSIQGSEFHQAGTRTEPQQRQLPSIGGYSRVADHGTHATQFRDVSANLAQIKNASQRSNAGTDSAKGRPVGRVTATTDCCTGTQRRDAIQCRGRAVSRYVAPARGLLSVLALSRQESPDNLHAGWLAAPPAPAGCQSGGRGPASPGCDGPAASTDRDLELLEQTPNMGGQEKLCSVLFCSVLLCYAPPNIGEVLLILMA</sequence>
<evidence type="ECO:0000313" key="2">
    <source>
        <dbReference type="EMBL" id="KLU86530.1"/>
    </source>
</evidence>
<reference evidence="3" key="5">
    <citation type="submission" date="2015-06" db="UniProtKB">
        <authorList>
            <consortium name="EnsemblFungi"/>
        </authorList>
    </citation>
    <scope>IDENTIFICATION</scope>
    <source>
        <strain evidence="3">ATCC 64411</strain>
    </source>
</reference>
<dbReference type="AlphaFoldDB" id="A0A0C4DZN6"/>
<feature type="compositionally biased region" description="Polar residues" evidence="1">
    <location>
        <begin position="63"/>
        <end position="72"/>
    </location>
</feature>
<feature type="region of interest" description="Disordered" evidence="1">
    <location>
        <begin position="63"/>
        <end position="85"/>
    </location>
</feature>
<reference evidence="3" key="4">
    <citation type="journal article" date="2015" name="G3 (Bethesda)">
        <title>Genome sequences of three phytopathogenic species of the Magnaporthaceae family of fungi.</title>
        <authorList>
            <person name="Okagaki L.H."/>
            <person name="Nunes C.C."/>
            <person name="Sailsbery J."/>
            <person name="Clay B."/>
            <person name="Brown D."/>
            <person name="John T."/>
            <person name="Oh Y."/>
            <person name="Young N."/>
            <person name="Fitzgerald M."/>
            <person name="Haas B.J."/>
            <person name="Zeng Q."/>
            <person name="Young S."/>
            <person name="Adiconis X."/>
            <person name="Fan L."/>
            <person name="Levin J.Z."/>
            <person name="Mitchell T.K."/>
            <person name="Okubara P.A."/>
            <person name="Farman M.L."/>
            <person name="Kohn L.M."/>
            <person name="Birren B."/>
            <person name="Ma L.-J."/>
            <person name="Dean R.A."/>
        </authorList>
    </citation>
    <scope>NUCLEOTIDE SEQUENCE</scope>
    <source>
        <strain evidence="3">ATCC 64411 / 73-15</strain>
    </source>
</reference>